<dbReference type="EMBL" id="JACRUL010000004">
    <property type="protein sequence ID" value="MBC5843413.1"/>
    <property type="molecule type" value="Genomic_DNA"/>
</dbReference>
<evidence type="ECO:0000256" key="1">
    <source>
        <dbReference type="SAM" id="Phobius"/>
    </source>
</evidence>
<feature type="transmembrane region" description="Helical" evidence="1">
    <location>
        <begin position="7"/>
        <end position="24"/>
    </location>
</feature>
<keyword evidence="1" id="KW-0472">Membrane</keyword>
<keyword evidence="1" id="KW-0812">Transmembrane</keyword>
<sequence length="74" mass="8376">MNKFKRLLGIVWIAIGAISVYYLFVNQALGMWQAGGEKLIPAIIYTFILCPLIAYGLFTFGKYCLSGEYDDDEK</sequence>
<name>A0A923N0E0_9FLAO</name>
<dbReference type="Pfam" id="PF20664">
    <property type="entry name" value="DUF6814"/>
    <property type="match status" value="1"/>
</dbReference>
<organism evidence="2 3">
    <name type="scientific">Flavobacterium muglaense</name>
    <dbReference type="NCBI Taxonomy" id="2764716"/>
    <lineage>
        <taxon>Bacteria</taxon>
        <taxon>Pseudomonadati</taxon>
        <taxon>Bacteroidota</taxon>
        <taxon>Flavobacteriia</taxon>
        <taxon>Flavobacteriales</taxon>
        <taxon>Flavobacteriaceae</taxon>
        <taxon>Flavobacterium</taxon>
    </lineage>
</organism>
<reference evidence="2 3" key="1">
    <citation type="submission" date="2020-08" db="EMBL/GenBank/DDBJ databases">
        <title>Description of novel Flavobacterium F-392 isolate.</title>
        <authorList>
            <person name="Saticioglu I.B."/>
            <person name="Duman M."/>
            <person name="Altun S."/>
        </authorList>
    </citation>
    <scope>NUCLEOTIDE SEQUENCE [LARGE SCALE GENOMIC DNA]</scope>
    <source>
        <strain evidence="2 3">F-392</strain>
    </source>
</reference>
<protein>
    <submittedName>
        <fullName evidence="2">Uncharacterized protein</fullName>
    </submittedName>
</protein>
<dbReference type="InterPro" id="IPR049211">
    <property type="entry name" value="DUF6814"/>
</dbReference>
<dbReference type="Proteomes" id="UP000641454">
    <property type="component" value="Unassembled WGS sequence"/>
</dbReference>
<gene>
    <name evidence="2" type="ORF">H8R25_03045</name>
</gene>
<keyword evidence="1" id="KW-1133">Transmembrane helix</keyword>
<feature type="transmembrane region" description="Helical" evidence="1">
    <location>
        <begin position="39"/>
        <end position="58"/>
    </location>
</feature>
<evidence type="ECO:0000313" key="3">
    <source>
        <dbReference type="Proteomes" id="UP000641454"/>
    </source>
</evidence>
<dbReference type="AlphaFoldDB" id="A0A923N0E0"/>
<comment type="caution">
    <text evidence="2">The sequence shown here is derived from an EMBL/GenBank/DDBJ whole genome shotgun (WGS) entry which is preliminary data.</text>
</comment>
<accession>A0A923N0E0</accession>
<proteinExistence type="predicted"/>
<dbReference type="RefSeq" id="WP_187017105.1">
    <property type="nucleotide sequence ID" value="NZ_JACRUK010000004.1"/>
</dbReference>
<keyword evidence="3" id="KW-1185">Reference proteome</keyword>
<evidence type="ECO:0000313" key="2">
    <source>
        <dbReference type="EMBL" id="MBC5843413.1"/>
    </source>
</evidence>